<gene>
    <name evidence="2" type="ORF">GcC1_077003</name>
</gene>
<accession>A0A420IM93</accession>
<dbReference type="Pfam" id="PF13472">
    <property type="entry name" value="Lipase_GDSL_2"/>
    <property type="match status" value="1"/>
</dbReference>
<dbReference type="InterPro" id="IPR051532">
    <property type="entry name" value="Ester_Hydrolysis_Enzymes"/>
</dbReference>
<dbReference type="InterPro" id="IPR036514">
    <property type="entry name" value="SGNH_hydro_sf"/>
</dbReference>
<organism evidence="2 3">
    <name type="scientific">Golovinomyces cichoracearum</name>
    <dbReference type="NCBI Taxonomy" id="62708"/>
    <lineage>
        <taxon>Eukaryota</taxon>
        <taxon>Fungi</taxon>
        <taxon>Dikarya</taxon>
        <taxon>Ascomycota</taxon>
        <taxon>Pezizomycotina</taxon>
        <taxon>Leotiomycetes</taxon>
        <taxon>Erysiphales</taxon>
        <taxon>Erysiphaceae</taxon>
        <taxon>Golovinomyces</taxon>
    </lineage>
</organism>
<dbReference type="AlphaFoldDB" id="A0A420IM93"/>
<name>A0A420IM93_9PEZI</name>
<dbReference type="PANTHER" id="PTHR30383:SF5">
    <property type="entry name" value="SGNH HYDROLASE-TYPE ESTERASE DOMAIN-CONTAINING PROTEIN"/>
    <property type="match status" value="1"/>
</dbReference>
<dbReference type="SUPFAM" id="SSF52266">
    <property type="entry name" value="SGNH hydrolase"/>
    <property type="match status" value="1"/>
</dbReference>
<evidence type="ECO:0000259" key="1">
    <source>
        <dbReference type="Pfam" id="PF13472"/>
    </source>
</evidence>
<dbReference type="InterPro" id="IPR013830">
    <property type="entry name" value="SGNH_hydro"/>
</dbReference>
<proteinExistence type="predicted"/>
<dbReference type="Proteomes" id="UP000285405">
    <property type="component" value="Unassembled WGS sequence"/>
</dbReference>
<feature type="domain" description="SGNH hydrolase-type esterase" evidence="1">
    <location>
        <begin position="61"/>
        <end position="238"/>
    </location>
</feature>
<dbReference type="OrthoDB" id="3915838at2759"/>
<dbReference type="GO" id="GO:0004622">
    <property type="term" value="F:phosphatidylcholine lysophospholipase activity"/>
    <property type="evidence" value="ECO:0007669"/>
    <property type="project" value="TreeGrafter"/>
</dbReference>
<reference evidence="2 3" key="1">
    <citation type="journal article" date="2018" name="BMC Genomics">
        <title>Comparative genome analyses reveal sequence features reflecting distinct modes of host-adaptation between dicot and monocot powdery mildew.</title>
        <authorList>
            <person name="Wu Y."/>
            <person name="Ma X."/>
            <person name="Pan Z."/>
            <person name="Kale S.D."/>
            <person name="Song Y."/>
            <person name="King H."/>
            <person name="Zhang Q."/>
            <person name="Presley C."/>
            <person name="Deng X."/>
            <person name="Wei C.I."/>
            <person name="Xiao S."/>
        </authorList>
    </citation>
    <scope>NUCLEOTIDE SEQUENCE [LARGE SCALE GENOMIC DNA]</scope>
    <source>
        <strain evidence="2">UCSC1</strain>
    </source>
</reference>
<evidence type="ECO:0000313" key="3">
    <source>
        <dbReference type="Proteomes" id="UP000285405"/>
    </source>
</evidence>
<sequence length="296" mass="32809">MMPHQVRILAASSLAVITVLFFYFATLTTSIAIPKPEFHSFSASFRSSRVTPLPNLRILPLGDSITFGYLSTTGNGYRAHLLDLLNFKFPSTKYIGTQNSGNMMNNENEGHPGYMIHDIAKKALPSLAQQPNIILVMAGTNDIARPYMVEDAPWRLGALIDFILLNCPFSTVIVAQLAPVTEPPEAEEMVKNFNSKIPEMVAVRQRAGKKVLSVDMSQNFVKAEYLNDGVHPTDSGYKHIAETWHEGILQAIQFGWVWEPISVSRKGIPIKLMGPDGTEVPLRPIVEDGRICEICV</sequence>
<dbReference type="Gene3D" id="3.40.50.1110">
    <property type="entry name" value="SGNH hydrolase"/>
    <property type="match status" value="1"/>
</dbReference>
<dbReference type="PANTHER" id="PTHR30383">
    <property type="entry name" value="THIOESTERASE 1/PROTEASE 1/LYSOPHOSPHOLIPASE L1"/>
    <property type="match status" value="1"/>
</dbReference>
<protein>
    <recommendedName>
        <fullName evidence="1">SGNH hydrolase-type esterase domain-containing protein</fullName>
    </recommendedName>
</protein>
<comment type="caution">
    <text evidence="2">The sequence shown here is derived from an EMBL/GenBank/DDBJ whole genome shotgun (WGS) entry which is preliminary data.</text>
</comment>
<dbReference type="CDD" id="cd01833">
    <property type="entry name" value="XynB_like"/>
    <property type="match status" value="1"/>
</dbReference>
<dbReference type="EMBL" id="MCBR01007736">
    <property type="protein sequence ID" value="RKF75643.1"/>
    <property type="molecule type" value="Genomic_DNA"/>
</dbReference>
<evidence type="ECO:0000313" key="2">
    <source>
        <dbReference type="EMBL" id="RKF75643.1"/>
    </source>
</evidence>